<dbReference type="Gene3D" id="3.40.1190.10">
    <property type="entry name" value="Mur-like, catalytic domain"/>
    <property type="match status" value="1"/>
</dbReference>
<accession>A0A5J4SU96</accession>
<dbReference type="InterPro" id="IPR036565">
    <property type="entry name" value="Mur-like_cat_sf"/>
</dbReference>
<sequence>MKLEQLLNTIQPIQVIGNKNIEITGINIDSRLIEPGCLFIAVKGTQTDGHTYIPAAIEKGAIAIVCEELPTNLAAGISYVHVNDSENTAGKIATVFYEDPTSKFKLVGVTGTNGKTTIATLLYHTFRYFGYKAGLISTVCNYMDDEPVSADHTTPDPITLNKLLKRMADKGCEYVFMEVSSHAIAQKRISGLNFAGGIFTNLTRDHLDYHKTMKDYLKAKQKFFDEMPPNAFSLTNLDDKNGLIMTQNTHSRVHTYSLHTLSDFKGKITESHFEGMLLNFNGKELAVQFIGKFNASNLLAVFGATVLLGRKEEEVLVALSTLHPVTGRFEFVHSPQGFVAIIDYAHTPDALANVLNAIQDVLTGKGKIITVVGAGGNRDKGKRPVMAKEAVQKSDYLIITSDNPRLEEPQDIINDMLAGLDAKDRDRTTVFIDRKEAIRHACALAQAGDVILIAGKGHENYQEIKGVKHHFDDKEVIKDIFFH</sequence>
<dbReference type="Pfam" id="PF01225">
    <property type="entry name" value="Mur_ligase"/>
    <property type="match status" value="1"/>
</dbReference>
<dbReference type="SUPFAM" id="SSF53623">
    <property type="entry name" value="MurD-like peptide ligases, catalytic domain"/>
    <property type="match status" value="1"/>
</dbReference>
<evidence type="ECO:0000313" key="5">
    <source>
        <dbReference type="EMBL" id="KAA6349567.1"/>
    </source>
</evidence>
<feature type="domain" description="Mur ligase N-terminal catalytic" evidence="2">
    <location>
        <begin position="22"/>
        <end position="70"/>
    </location>
</feature>
<dbReference type="Gene3D" id="3.90.190.20">
    <property type="entry name" value="Mur ligase, C-terminal domain"/>
    <property type="match status" value="1"/>
</dbReference>
<dbReference type="SUPFAM" id="SSF53244">
    <property type="entry name" value="MurD-like peptide ligases, peptide-binding domain"/>
    <property type="match status" value="1"/>
</dbReference>
<dbReference type="GO" id="GO:0008360">
    <property type="term" value="P:regulation of cell shape"/>
    <property type="evidence" value="ECO:0007669"/>
    <property type="project" value="InterPro"/>
</dbReference>
<dbReference type="GO" id="GO:0005737">
    <property type="term" value="C:cytoplasm"/>
    <property type="evidence" value="ECO:0007669"/>
    <property type="project" value="InterPro"/>
</dbReference>
<dbReference type="PANTHER" id="PTHR23135:SF4">
    <property type="entry name" value="UDP-N-ACETYLMURAMOYL-L-ALANYL-D-GLUTAMATE--2,6-DIAMINOPIMELATE LIGASE MURE HOMOLOG, CHLOROPLASTIC"/>
    <property type="match status" value="1"/>
</dbReference>
<organism evidence="5">
    <name type="scientific">termite gut metagenome</name>
    <dbReference type="NCBI Taxonomy" id="433724"/>
    <lineage>
        <taxon>unclassified sequences</taxon>
        <taxon>metagenomes</taxon>
        <taxon>organismal metagenomes</taxon>
    </lineage>
</organism>
<reference evidence="5" key="1">
    <citation type="submission" date="2019-03" db="EMBL/GenBank/DDBJ databases">
        <title>Single cell metagenomics reveals metabolic interactions within the superorganism composed of flagellate Streblomastix strix and complex community of Bacteroidetes bacteria on its surface.</title>
        <authorList>
            <person name="Treitli S.C."/>
            <person name="Kolisko M."/>
            <person name="Husnik F."/>
            <person name="Keeling P."/>
            <person name="Hampl V."/>
        </authorList>
    </citation>
    <scope>NUCLEOTIDE SEQUENCE</scope>
    <source>
        <strain evidence="5">STM</strain>
    </source>
</reference>
<keyword evidence="5" id="KW-0436">Ligase</keyword>
<evidence type="ECO:0000259" key="3">
    <source>
        <dbReference type="Pfam" id="PF02875"/>
    </source>
</evidence>
<dbReference type="PANTHER" id="PTHR23135">
    <property type="entry name" value="MUR LIGASE FAMILY MEMBER"/>
    <property type="match status" value="1"/>
</dbReference>
<dbReference type="GO" id="GO:0005524">
    <property type="term" value="F:ATP binding"/>
    <property type="evidence" value="ECO:0007669"/>
    <property type="project" value="InterPro"/>
</dbReference>
<dbReference type="HAMAP" id="MF_00208">
    <property type="entry name" value="MurE"/>
    <property type="match status" value="1"/>
</dbReference>
<dbReference type="Gene3D" id="3.40.1390.10">
    <property type="entry name" value="MurE/MurF, N-terminal domain"/>
    <property type="match status" value="1"/>
</dbReference>
<protein>
    <submittedName>
        <fullName evidence="5">UDP-N-acetylmuramoyl-L-alanyl-D-glutamate--2 6-diaminopimelate ligase</fullName>
        <ecNumber evidence="5">6.3.2.13</ecNumber>
    </submittedName>
</protein>
<dbReference type="InterPro" id="IPR004101">
    <property type="entry name" value="Mur_ligase_C"/>
</dbReference>
<dbReference type="NCBIfam" id="NF001126">
    <property type="entry name" value="PRK00139.1-4"/>
    <property type="match status" value="1"/>
</dbReference>
<evidence type="ECO:0000256" key="1">
    <source>
        <dbReference type="ARBA" id="ARBA00005898"/>
    </source>
</evidence>
<comment type="caution">
    <text evidence="5">The sequence shown here is derived from an EMBL/GenBank/DDBJ whole genome shotgun (WGS) entry which is preliminary data.</text>
</comment>
<dbReference type="EMBL" id="SNRY01000044">
    <property type="protein sequence ID" value="KAA6349567.1"/>
    <property type="molecule type" value="Genomic_DNA"/>
</dbReference>
<dbReference type="InterPro" id="IPR000713">
    <property type="entry name" value="Mur_ligase_N"/>
</dbReference>
<dbReference type="Pfam" id="PF08245">
    <property type="entry name" value="Mur_ligase_M"/>
    <property type="match status" value="1"/>
</dbReference>
<name>A0A5J4SU96_9ZZZZ</name>
<feature type="domain" description="Mur ligase central" evidence="4">
    <location>
        <begin position="109"/>
        <end position="304"/>
    </location>
</feature>
<dbReference type="GO" id="GO:0051301">
    <property type="term" value="P:cell division"/>
    <property type="evidence" value="ECO:0007669"/>
    <property type="project" value="InterPro"/>
</dbReference>
<dbReference type="InterPro" id="IPR013221">
    <property type="entry name" value="Mur_ligase_cen"/>
</dbReference>
<dbReference type="Pfam" id="PF02875">
    <property type="entry name" value="Mur_ligase_C"/>
    <property type="match status" value="1"/>
</dbReference>
<dbReference type="SUPFAM" id="SSF63418">
    <property type="entry name" value="MurE/MurF N-terminal domain"/>
    <property type="match status" value="1"/>
</dbReference>
<dbReference type="AlphaFoldDB" id="A0A5J4SU96"/>
<evidence type="ECO:0000259" key="4">
    <source>
        <dbReference type="Pfam" id="PF08245"/>
    </source>
</evidence>
<dbReference type="GO" id="GO:0008765">
    <property type="term" value="F:UDP-N-acetylmuramoylalanyl-D-glutamate-2,6-diaminopimelate ligase activity"/>
    <property type="evidence" value="ECO:0007669"/>
    <property type="project" value="UniProtKB-EC"/>
</dbReference>
<dbReference type="EC" id="6.3.2.13" evidence="5"/>
<dbReference type="InterPro" id="IPR005761">
    <property type="entry name" value="UDP-N-AcMur-Glu-dNH2Pim_ligase"/>
</dbReference>
<dbReference type="InterPro" id="IPR036615">
    <property type="entry name" value="Mur_ligase_C_dom_sf"/>
</dbReference>
<proteinExistence type="inferred from homology"/>
<gene>
    <name evidence="5" type="ORF">EZS27_002992</name>
</gene>
<comment type="similarity">
    <text evidence="1">Belongs to the MurCDEF family. MurE subfamily.</text>
</comment>
<dbReference type="NCBIfam" id="TIGR01085">
    <property type="entry name" value="murE"/>
    <property type="match status" value="1"/>
</dbReference>
<evidence type="ECO:0000259" key="2">
    <source>
        <dbReference type="Pfam" id="PF01225"/>
    </source>
</evidence>
<feature type="domain" description="Mur ligase C-terminal" evidence="3">
    <location>
        <begin position="327"/>
        <end position="457"/>
    </location>
</feature>
<dbReference type="InterPro" id="IPR035911">
    <property type="entry name" value="MurE/MurF_N"/>
</dbReference>